<feature type="signal peptide" evidence="1">
    <location>
        <begin position="1"/>
        <end position="25"/>
    </location>
</feature>
<dbReference type="AlphaFoldDB" id="A0A7S0E970"/>
<gene>
    <name evidence="2" type="ORF">HPHI1048_LOCUS7344</name>
</gene>
<accession>A0A7S0E970</accession>
<evidence type="ECO:0000313" key="2">
    <source>
        <dbReference type="EMBL" id="CAD8478321.1"/>
    </source>
</evidence>
<evidence type="ECO:0000256" key="1">
    <source>
        <dbReference type="SAM" id="SignalP"/>
    </source>
</evidence>
<protein>
    <submittedName>
        <fullName evidence="2">Uncharacterized protein</fullName>
    </submittedName>
</protein>
<keyword evidence="1" id="KW-0732">Signal</keyword>
<feature type="chain" id="PRO_5031179595" evidence="1">
    <location>
        <begin position="26"/>
        <end position="186"/>
    </location>
</feature>
<reference evidence="2" key="1">
    <citation type="submission" date="2021-01" db="EMBL/GenBank/DDBJ databases">
        <authorList>
            <person name="Corre E."/>
            <person name="Pelletier E."/>
            <person name="Niang G."/>
            <person name="Scheremetjew M."/>
            <person name="Finn R."/>
            <person name="Kale V."/>
            <person name="Holt S."/>
            <person name="Cochrane G."/>
            <person name="Meng A."/>
            <person name="Brown T."/>
            <person name="Cohen L."/>
        </authorList>
    </citation>
    <scope>NUCLEOTIDE SEQUENCE</scope>
    <source>
        <strain evidence="2">CCMP325</strain>
    </source>
</reference>
<proteinExistence type="predicted"/>
<sequence>MDCRFKVTNCIFGLALALHLQCVLSFQTSFLIGKKSSITPLNTEILRMFKGQLSSRKSFSQDVLQVKQTDMIAVQSKLRSLEREVPQALELEQLRLNQPETSMNYFVEEKSSVIMDAARLSRVSNLINSLNTELFYMDDLRELMDAADEDGIDMLKQEVEKLTAQHRSNLAWIRFLRSTERKTRGL</sequence>
<organism evidence="2">
    <name type="scientific">Hanusia phi</name>
    <dbReference type="NCBI Taxonomy" id="3032"/>
    <lineage>
        <taxon>Eukaryota</taxon>
        <taxon>Cryptophyceae</taxon>
        <taxon>Pyrenomonadales</taxon>
        <taxon>Geminigeraceae</taxon>
        <taxon>Hanusia</taxon>
    </lineage>
</organism>
<dbReference type="EMBL" id="HBEO01010533">
    <property type="protein sequence ID" value="CAD8478321.1"/>
    <property type="molecule type" value="Transcribed_RNA"/>
</dbReference>
<name>A0A7S0E970_9CRYP</name>